<keyword evidence="1" id="KW-0732">Signal</keyword>
<feature type="signal peptide" evidence="1">
    <location>
        <begin position="1"/>
        <end position="20"/>
    </location>
</feature>
<proteinExistence type="predicted"/>
<dbReference type="EMBL" id="JAFMYU010000017">
    <property type="protein sequence ID" value="MBO0933116.1"/>
    <property type="molecule type" value="Genomic_DNA"/>
</dbReference>
<accession>A0A939K1J2</accession>
<dbReference type="AlphaFoldDB" id="A0A939K1J2"/>
<sequence length="372" mass="38242">MTKHSIFTGLFLFAATVAQAQTTVILNSPTQSGSAIGQFNTVVGAGNAGAALNSSSLNNTFVGYDAGSGVISGTANTFVGTSAGQSTSAGSNNTFVGTASGYNSLSTSANTFVGNQSGFNTLSSGNTFIGSCAGRANTAGLNNVFVGACAGGGNQTGNNNTIVGNGAGPASFNSDDNVYFGYNTGRNDRGRGNTFLGTGADILAGDMPLYNATAIGYGARVAVNNALVLGNGANVGVGTSAPTARLHVVGNELGQSGLRLETLTNQSHAVAATDKFLTVNAQGEVVLGRPRLQIDSPTQWADRVFTAGYRLRSLSETEQFIHRNGHLPDVPSAETVAKEGVDLVKMNALLLQKIEELTLHVIRLEKRLKRPR</sequence>
<evidence type="ECO:0000313" key="2">
    <source>
        <dbReference type="EMBL" id="MBO0933116.1"/>
    </source>
</evidence>
<evidence type="ECO:0008006" key="4">
    <source>
        <dbReference type="Google" id="ProtNLM"/>
    </source>
</evidence>
<name>A0A939K1J2_9BACT</name>
<comment type="caution">
    <text evidence="2">The sequence shown here is derived from an EMBL/GenBank/DDBJ whole genome shotgun (WGS) entry which is preliminary data.</text>
</comment>
<feature type="chain" id="PRO_5037681925" description="Peptidase S74 domain-containing protein" evidence="1">
    <location>
        <begin position="21"/>
        <end position="372"/>
    </location>
</feature>
<dbReference type="Proteomes" id="UP000664795">
    <property type="component" value="Unassembled WGS sequence"/>
</dbReference>
<protein>
    <recommendedName>
        <fullName evidence="4">Peptidase S74 domain-containing protein</fullName>
    </recommendedName>
</protein>
<keyword evidence="3" id="KW-1185">Reference proteome</keyword>
<evidence type="ECO:0000313" key="3">
    <source>
        <dbReference type="Proteomes" id="UP000664795"/>
    </source>
</evidence>
<dbReference type="RefSeq" id="WP_207337081.1">
    <property type="nucleotide sequence ID" value="NZ_JAFMYU010000017.1"/>
</dbReference>
<evidence type="ECO:0000256" key="1">
    <source>
        <dbReference type="SAM" id="SignalP"/>
    </source>
</evidence>
<gene>
    <name evidence="2" type="ORF">J2I48_19055</name>
</gene>
<reference evidence="2 3" key="1">
    <citation type="submission" date="2021-03" db="EMBL/GenBank/DDBJ databases">
        <title>Fibrella sp. HMF5036 genome sequencing and assembly.</title>
        <authorList>
            <person name="Kang H."/>
            <person name="Kim H."/>
            <person name="Bae S."/>
            <person name="Joh K."/>
        </authorList>
    </citation>
    <scope>NUCLEOTIDE SEQUENCE [LARGE SCALE GENOMIC DNA]</scope>
    <source>
        <strain evidence="2 3">HMF5036</strain>
    </source>
</reference>
<organism evidence="2 3">
    <name type="scientific">Fibrella aquatilis</name>
    <dbReference type="NCBI Taxonomy" id="2817059"/>
    <lineage>
        <taxon>Bacteria</taxon>
        <taxon>Pseudomonadati</taxon>
        <taxon>Bacteroidota</taxon>
        <taxon>Cytophagia</taxon>
        <taxon>Cytophagales</taxon>
        <taxon>Spirosomataceae</taxon>
        <taxon>Fibrella</taxon>
    </lineage>
</organism>